<keyword evidence="2" id="KW-1185">Reference proteome</keyword>
<evidence type="ECO:0000313" key="1">
    <source>
        <dbReference type="EMBL" id="CAG2059152.1"/>
    </source>
</evidence>
<proteinExistence type="predicted"/>
<accession>A0ABN7NWD0</accession>
<dbReference type="Proteomes" id="UP001153148">
    <property type="component" value="Unassembled WGS sequence"/>
</dbReference>
<reference evidence="1" key="1">
    <citation type="submission" date="2021-03" db="EMBL/GenBank/DDBJ databases">
        <authorList>
            <person name="Tran Van P."/>
        </authorList>
    </citation>
    <scope>NUCLEOTIDE SEQUENCE</scope>
</reference>
<organism evidence="1 2">
    <name type="scientific">Timema podura</name>
    <name type="common">Walking stick</name>
    <dbReference type="NCBI Taxonomy" id="61482"/>
    <lineage>
        <taxon>Eukaryota</taxon>
        <taxon>Metazoa</taxon>
        <taxon>Ecdysozoa</taxon>
        <taxon>Arthropoda</taxon>
        <taxon>Hexapoda</taxon>
        <taxon>Insecta</taxon>
        <taxon>Pterygota</taxon>
        <taxon>Neoptera</taxon>
        <taxon>Polyneoptera</taxon>
        <taxon>Phasmatodea</taxon>
        <taxon>Timematodea</taxon>
        <taxon>Timematoidea</taxon>
        <taxon>Timematidae</taxon>
        <taxon>Timema</taxon>
    </lineage>
</organism>
<protein>
    <submittedName>
        <fullName evidence="1">Uncharacterized protein</fullName>
    </submittedName>
</protein>
<sequence length="106" mass="11557">MVVRYSAKGRTNIELREQFILADGVSQSMTAFKPRTSLGGTQQRSQSVTAAGPITKVSGPRFSRSVVTCMTYDDIWVLVNVSCLVRGMLLLGEAKSILSQVVNFEA</sequence>
<name>A0ABN7NWD0_TIMPD</name>
<comment type="caution">
    <text evidence="1">The sequence shown here is derived from an EMBL/GenBank/DDBJ whole genome shotgun (WGS) entry which is preliminary data.</text>
</comment>
<gene>
    <name evidence="1" type="ORF">TPAB3V08_LOCUS6118</name>
</gene>
<dbReference type="EMBL" id="CAJPIN010008815">
    <property type="protein sequence ID" value="CAG2059152.1"/>
    <property type="molecule type" value="Genomic_DNA"/>
</dbReference>
<evidence type="ECO:0000313" key="2">
    <source>
        <dbReference type="Proteomes" id="UP001153148"/>
    </source>
</evidence>